<dbReference type="PANTHER" id="PTHR21349:SF0">
    <property type="entry name" value="LARGE RIBOSOMAL SUBUNIT PROTEIN BL21M"/>
    <property type="match status" value="1"/>
</dbReference>
<dbReference type="EMBL" id="CP003539">
    <property type="protein sequence ID" value="AFX99218.1"/>
    <property type="molecule type" value="Genomic_DNA"/>
</dbReference>
<evidence type="ECO:0000256" key="3">
    <source>
        <dbReference type="ARBA" id="ARBA00022884"/>
    </source>
</evidence>
<dbReference type="HAMAP" id="MF_01363">
    <property type="entry name" value="Ribosomal_bL21"/>
    <property type="match status" value="1"/>
</dbReference>
<keyword evidence="9" id="KW-1185">Reference proteome</keyword>
<accession>K7Z590</accession>
<dbReference type="GO" id="GO:0005840">
    <property type="term" value="C:ribosome"/>
    <property type="evidence" value="ECO:0007669"/>
    <property type="project" value="UniProtKB-KW"/>
</dbReference>
<dbReference type="InterPro" id="IPR018258">
    <property type="entry name" value="Ribosomal_bL21_CS"/>
</dbReference>
<proteinExistence type="inferred from homology"/>
<keyword evidence="5 6" id="KW-0687">Ribonucleoprotein</keyword>
<comment type="function">
    <text evidence="6 7">This protein binds to 23S rRNA in the presence of protein L20.</text>
</comment>
<evidence type="ECO:0000256" key="7">
    <source>
        <dbReference type="RuleBase" id="RU000562"/>
    </source>
</evidence>
<evidence type="ECO:0000313" key="9">
    <source>
        <dbReference type="Proteomes" id="UP000010077"/>
    </source>
</evidence>
<dbReference type="InterPro" id="IPR036164">
    <property type="entry name" value="bL21-like_sf"/>
</dbReference>
<dbReference type="PATRIC" id="fig|1193729.4.peg.569"/>
<sequence>MLAVVKTGGKQYRVAYGDIIKVEHIEAVIGTKVEINEILLINTDSQLTVGSPLVFGASIACEVLDQRKDPKIIVFKKKRRKNHRRTHGHRQNVTVLRVIGINAGA</sequence>
<dbReference type="NCBIfam" id="TIGR00061">
    <property type="entry name" value="L21"/>
    <property type="match status" value="1"/>
</dbReference>
<dbReference type="PANTHER" id="PTHR21349">
    <property type="entry name" value="50S RIBOSOMAL PROTEIN L21"/>
    <property type="match status" value="1"/>
</dbReference>
<dbReference type="GO" id="GO:1990904">
    <property type="term" value="C:ribonucleoprotein complex"/>
    <property type="evidence" value="ECO:0007669"/>
    <property type="project" value="UniProtKB-KW"/>
</dbReference>
<dbReference type="HOGENOM" id="CLU_061463_3_2_5"/>
<comment type="similarity">
    <text evidence="1 6 7">Belongs to the bacterial ribosomal protein bL21 family.</text>
</comment>
<keyword evidence="3 6" id="KW-0694">RNA-binding</keyword>
<dbReference type="GO" id="GO:0006412">
    <property type="term" value="P:translation"/>
    <property type="evidence" value="ECO:0007669"/>
    <property type="project" value="UniProtKB-UniRule"/>
</dbReference>
<dbReference type="PROSITE" id="PS01169">
    <property type="entry name" value="RIBOSOMAL_L21"/>
    <property type="match status" value="1"/>
</dbReference>
<dbReference type="RefSeq" id="WP_015088716.1">
    <property type="nucleotide sequence ID" value="NC_019566.1"/>
</dbReference>
<dbReference type="InterPro" id="IPR028909">
    <property type="entry name" value="bL21-like"/>
</dbReference>
<evidence type="ECO:0000256" key="2">
    <source>
        <dbReference type="ARBA" id="ARBA00022730"/>
    </source>
</evidence>
<keyword evidence="4 6" id="KW-0689">Ribosomal protein</keyword>
<evidence type="ECO:0000313" key="8">
    <source>
        <dbReference type="EMBL" id="AFX99218.1"/>
    </source>
</evidence>
<dbReference type="InterPro" id="IPR001787">
    <property type="entry name" value="Ribosomal_bL21"/>
</dbReference>
<evidence type="ECO:0000256" key="1">
    <source>
        <dbReference type="ARBA" id="ARBA00008563"/>
    </source>
</evidence>
<evidence type="ECO:0000256" key="6">
    <source>
        <dbReference type="HAMAP-Rule" id="MF_01363"/>
    </source>
</evidence>
<organism evidence="8 9">
    <name type="scientific">Candidatus Endolissoclinum faulkneri L2</name>
    <dbReference type="NCBI Taxonomy" id="1193729"/>
    <lineage>
        <taxon>Bacteria</taxon>
        <taxon>Pseudomonadati</taxon>
        <taxon>Pseudomonadota</taxon>
        <taxon>Alphaproteobacteria</taxon>
        <taxon>Rhodospirillales</taxon>
        <taxon>Rhodospirillaceae</taxon>
        <taxon>Candidatus Endolissoclinum</taxon>
    </lineage>
</organism>
<evidence type="ECO:0000256" key="5">
    <source>
        <dbReference type="ARBA" id="ARBA00023274"/>
    </source>
</evidence>
<dbReference type="GO" id="GO:0003735">
    <property type="term" value="F:structural constituent of ribosome"/>
    <property type="evidence" value="ECO:0007669"/>
    <property type="project" value="InterPro"/>
</dbReference>
<evidence type="ECO:0000256" key="4">
    <source>
        <dbReference type="ARBA" id="ARBA00022980"/>
    </source>
</evidence>
<dbReference type="OrthoDB" id="9813334at2"/>
<name>K7Z590_9PROT</name>
<comment type="subunit">
    <text evidence="6">Part of the 50S ribosomal subunit. Contacts protein L20.</text>
</comment>
<gene>
    <name evidence="6 8" type="primary">rplU</name>
    <name evidence="8" type="ORF">A1OE_1039</name>
</gene>
<dbReference type="SUPFAM" id="SSF141091">
    <property type="entry name" value="L21p-like"/>
    <property type="match status" value="1"/>
</dbReference>
<dbReference type="Proteomes" id="UP000010077">
    <property type="component" value="Chromosome"/>
</dbReference>
<keyword evidence="2 6" id="KW-0699">rRNA-binding</keyword>
<reference evidence="8 9" key="1">
    <citation type="journal article" date="2012" name="Proc. Natl. Acad. Sci. U.S.A.">
        <title>Genome streamlining and chemical defense in a coral reef symbiosis.</title>
        <authorList>
            <person name="Kwan J.C."/>
            <person name="Donia M.S."/>
            <person name="Han A.W."/>
            <person name="Hirose E."/>
            <person name="Haygood M.G."/>
            <person name="Schmidt E.W."/>
        </authorList>
    </citation>
    <scope>NUCLEOTIDE SEQUENCE [LARGE SCALE GENOMIC DNA]</scope>
    <source>
        <strain evidence="8 9">L2</strain>
    </source>
</reference>
<dbReference type="GO" id="GO:0005737">
    <property type="term" value="C:cytoplasm"/>
    <property type="evidence" value="ECO:0007669"/>
    <property type="project" value="UniProtKB-ARBA"/>
</dbReference>
<dbReference type="KEGG" id="thal:A1OE_1039"/>
<protein>
    <recommendedName>
        <fullName evidence="6">Large ribosomal subunit protein bL21</fullName>
    </recommendedName>
</protein>
<dbReference type="Pfam" id="PF00829">
    <property type="entry name" value="Ribosomal_L21p"/>
    <property type="match status" value="1"/>
</dbReference>
<dbReference type="eggNOG" id="COG0261">
    <property type="taxonomic scope" value="Bacteria"/>
</dbReference>
<dbReference type="GO" id="GO:0019843">
    <property type="term" value="F:rRNA binding"/>
    <property type="evidence" value="ECO:0007669"/>
    <property type="project" value="UniProtKB-UniRule"/>
</dbReference>
<dbReference type="AlphaFoldDB" id="K7Z590"/>
<dbReference type="STRING" id="1193729.A1OE_1039"/>